<dbReference type="Gene3D" id="2.40.50.100">
    <property type="match status" value="2"/>
</dbReference>
<dbReference type="InterPro" id="IPR058625">
    <property type="entry name" value="MdtA-like_BSH"/>
</dbReference>
<evidence type="ECO:0000256" key="3">
    <source>
        <dbReference type="ARBA" id="ARBA00022448"/>
    </source>
</evidence>
<organism evidence="10 11">
    <name type="scientific">Bernardetia litoralis (strain ATCC 23117 / DSM 6794 / NBRC 15988 / NCIMB 1366 / Fx l1 / Sio-4)</name>
    <name type="common">Flexibacter litoralis</name>
    <dbReference type="NCBI Taxonomy" id="880071"/>
    <lineage>
        <taxon>Bacteria</taxon>
        <taxon>Pseudomonadati</taxon>
        <taxon>Bacteroidota</taxon>
        <taxon>Cytophagia</taxon>
        <taxon>Cytophagales</taxon>
        <taxon>Bernardetiaceae</taxon>
        <taxon>Bernardetia</taxon>
    </lineage>
</organism>
<gene>
    <name evidence="10" type="ordered locus">Fleli_0561</name>
</gene>
<dbReference type="STRING" id="880071.Fleli_0561"/>
<dbReference type="Gene3D" id="2.40.420.20">
    <property type="match status" value="1"/>
</dbReference>
<evidence type="ECO:0000313" key="11">
    <source>
        <dbReference type="Proteomes" id="UP000006054"/>
    </source>
</evidence>
<feature type="coiled-coil region" evidence="4">
    <location>
        <begin position="113"/>
        <end position="164"/>
    </location>
</feature>
<dbReference type="InterPro" id="IPR058792">
    <property type="entry name" value="Beta-barrel_RND_2"/>
</dbReference>
<dbReference type="InterPro" id="IPR058624">
    <property type="entry name" value="MdtA-like_HH"/>
</dbReference>
<dbReference type="PANTHER" id="PTHR30469">
    <property type="entry name" value="MULTIDRUG RESISTANCE PROTEIN MDTA"/>
    <property type="match status" value="1"/>
</dbReference>
<dbReference type="GO" id="GO:1990281">
    <property type="term" value="C:efflux pump complex"/>
    <property type="evidence" value="ECO:0007669"/>
    <property type="project" value="TreeGrafter"/>
</dbReference>
<feature type="domain" description="Multidrug resistance protein MdtA-like alpha-helical hairpin" evidence="6">
    <location>
        <begin position="107"/>
        <end position="160"/>
    </location>
</feature>
<dbReference type="Pfam" id="PF25876">
    <property type="entry name" value="HH_MFP_RND"/>
    <property type="match status" value="1"/>
</dbReference>
<dbReference type="SUPFAM" id="SSF111369">
    <property type="entry name" value="HlyD-like secretion proteins"/>
    <property type="match status" value="1"/>
</dbReference>
<keyword evidence="11" id="KW-1185">Reference proteome</keyword>
<feature type="domain" description="Multidrug resistance protein MdtA-like C-terminal permuted SH3" evidence="9">
    <location>
        <begin position="307"/>
        <end position="348"/>
    </location>
</feature>
<evidence type="ECO:0000256" key="1">
    <source>
        <dbReference type="ARBA" id="ARBA00004196"/>
    </source>
</evidence>
<reference evidence="11" key="1">
    <citation type="submission" date="2012-06" db="EMBL/GenBank/DDBJ databases">
        <title>The complete genome of Flexibacter litoralis DSM 6794.</title>
        <authorList>
            <person name="Lucas S."/>
            <person name="Copeland A."/>
            <person name="Lapidus A."/>
            <person name="Glavina del Rio T."/>
            <person name="Dalin E."/>
            <person name="Tice H."/>
            <person name="Bruce D."/>
            <person name="Goodwin L."/>
            <person name="Pitluck S."/>
            <person name="Peters L."/>
            <person name="Ovchinnikova G."/>
            <person name="Lu M."/>
            <person name="Kyrpides N."/>
            <person name="Mavromatis K."/>
            <person name="Ivanova N."/>
            <person name="Brettin T."/>
            <person name="Detter J.C."/>
            <person name="Han C."/>
            <person name="Larimer F."/>
            <person name="Land M."/>
            <person name="Hauser L."/>
            <person name="Markowitz V."/>
            <person name="Cheng J.-F."/>
            <person name="Hugenholtz P."/>
            <person name="Woyke T."/>
            <person name="Wu D."/>
            <person name="Spring S."/>
            <person name="Lang E."/>
            <person name="Kopitz M."/>
            <person name="Brambilla E."/>
            <person name="Klenk H.-P."/>
            <person name="Eisen J.A."/>
        </authorList>
    </citation>
    <scope>NUCLEOTIDE SEQUENCE [LARGE SCALE GENOMIC DNA]</scope>
    <source>
        <strain evidence="11">ATCC 23117 / DSM 6794 / NBRC 15988 / NCIMB 1366 / Sio-4</strain>
    </source>
</reference>
<evidence type="ECO:0000256" key="2">
    <source>
        <dbReference type="ARBA" id="ARBA00009477"/>
    </source>
</evidence>
<dbReference type="Pfam" id="PF25954">
    <property type="entry name" value="Beta-barrel_RND_2"/>
    <property type="match status" value="1"/>
</dbReference>
<evidence type="ECO:0000256" key="4">
    <source>
        <dbReference type="SAM" id="Coils"/>
    </source>
</evidence>
<dbReference type="InterPro" id="IPR058627">
    <property type="entry name" value="MdtA-like_C"/>
</dbReference>
<evidence type="ECO:0000256" key="5">
    <source>
        <dbReference type="SAM" id="Phobius"/>
    </source>
</evidence>
<feature type="domain" description="CusB-like beta-barrel" evidence="8">
    <location>
        <begin position="208"/>
        <end position="279"/>
    </location>
</feature>
<name>I4AGE3_BERLS</name>
<feature type="transmembrane region" description="Helical" evidence="5">
    <location>
        <begin position="7"/>
        <end position="25"/>
    </location>
</feature>
<dbReference type="HOGENOM" id="CLU_018816_1_2_10"/>
<feature type="domain" description="Multidrug resistance protein MdtA-like barrel-sandwich hybrid" evidence="7">
    <location>
        <begin position="81"/>
        <end position="199"/>
    </location>
</feature>
<dbReference type="Proteomes" id="UP000006054">
    <property type="component" value="Chromosome"/>
</dbReference>
<comment type="subcellular location">
    <subcellularLocation>
        <location evidence="1">Cell envelope</location>
    </subcellularLocation>
</comment>
<dbReference type="Gene3D" id="2.40.30.170">
    <property type="match status" value="1"/>
</dbReference>
<keyword evidence="4" id="KW-0175">Coiled coil</keyword>
<dbReference type="PATRIC" id="fig|880071.3.peg.530"/>
<keyword evidence="5" id="KW-1133">Transmembrane helix</keyword>
<dbReference type="EMBL" id="CP003345">
    <property type="protein sequence ID" value="AFM03028.1"/>
    <property type="molecule type" value="Genomic_DNA"/>
</dbReference>
<dbReference type="AlphaFoldDB" id="I4AGE3"/>
<dbReference type="RefSeq" id="WP_014796488.1">
    <property type="nucleotide sequence ID" value="NC_018018.1"/>
</dbReference>
<dbReference type="GO" id="GO:0015562">
    <property type="term" value="F:efflux transmembrane transporter activity"/>
    <property type="evidence" value="ECO:0007669"/>
    <property type="project" value="TreeGrafter"/>
</dbReference>
<dbReference type="OrthoDB" id="9784685at2"/>
<accession>I4AGE3</accession>
<dbReference type="KEGG" id="fli:Fleli_0561"/>
<keyword evidence="3" id="KW-0813">Transport</keyword>
<evidence type="ECO:0000259" key="6">
    <source>
        <dbReference type="Pfam" id="PF25876"/>
    </source>
</evidence>
<dbReference type="Pfam" id="PF25917">
    <property type="entry name" value="BSH_RND"/>
    <property type="match status" value="1"/>
</dbReference>
<evidence type="ECO:0000259" key="7">
    <source>
        <dbReference type="Pfam" id="PF25917"/>
    </source>
</evidence>
<sequence length="376" mass="41243" precursor="true">MKKYTTPIIAITVTAAIAVWIFFTLKTNKETINENAALTEEVIKSIPVHIVKVEEIKIDENINLTGTFEAEKELGIIAEGQGRITSLPIKEGQQVSKNQAVAKIDDTSIQAQLNSIRATVAKAKKDVERYERLTKAGAISQQQYEEVKLNYQSTQANLTNVEQQLNYSTARSPMAGIIKEIKVEEGSFASAGMLIATVVDIDKLKMVVKADEQEVIKIQKGQSVEITTEVYPNTIFEGKVTLISVQADAGRKYEVEIELPNPKKMPLKPGMYGTVKINSMDKNATENKAKLYVARKTIVGSVQSPKVYVVNKDGKTVSYKTVQIGEAVGDKVEILEGLDKGDVVVVSGQINLSDGKEVSIINQNNLTIDTKPITSK</sequence>
<dbReference type="eggNOG" id="COG0845">
    <property type="taxonomic scope" value="Bacteria"/>
</dbReference>
<dbReference type="PANTHER" id="PTHR30469:SF15">
    <property type="entry name" value="HLYD FAMILY OF SECRETION PROTEINS"/>
    <property type="match status" value="1"/>
</dbReference>
<dbReference type="NCBIfam" id="TIGR01730">
    <property type="entry name" value="RND_mfp"/>
    <property type="match status" value="1"/>
</dbReference>
<evidence type="ECO:0000313" key="10">
    <source>
        <dbReference type="EMBL" id="AFM03028.1"/>
    </source>
</evidence>
<protein>
    <submittedName>
        <fullName evidence="10">RND family efflux transporter, MFP subunit</fullName>
    </submittedName>
</protein>
<comment type="similarity">
    <text evidence="2">Belongs to the membrane fusion protein (MFP) (TC 8.A.1) family.</text>
</comment>
<dbReference type="Pfam" id="PF25967">
    <property type="entry name" value="RND-MFP_C"/>
    <property type="match status" value="1"/>
</dbReference>
<evidence type="ECO:0000259" key="9">
    <source>
        <dbReference type="Pfam" id="PF25967"/>
    </source>
</evidence>
<evidence type="ECO:0000259" key="8">
    <source>
        <dbReference type="Pfam" id="PF25954"/>
    </source>
</evidence>
<keyword evidence="5" id="KW-0812">Transmembrane</keyword>
<dbReference type="InterPro" id="IPR006143">
    <property type="entry name" value="RND_pump_MFP"/>
</dbReference>
<keyword evidence="5" id="KW-0472">Membrane</keyword>
<proteinExistence type="inferred from homology"/>